<name>A0AAE3SLZ7_9BACT</name>
<dbReference type="RefSeq" id="WP_301202462.1">
    <property type="nucleotide sequence ID" value="NZ_JAPDPI010000072.1"/>
</dbReference>
<dbReference type="AlphaFoldDB" id="A0AAE3SLZ7"/>
<keyword evidence="2" id="KW-1185">Reference proteome</keyword>
<evidence type="ECO:0000313" key="2">
    <source>
        <dbReference type="Proteomes" id="UP001207408"/>
    </source>
</evidence>
<proteinExistence type="predicted"/>
<gene>
    <name evidence="1" type="ORF">OM074_20190</name>
</gene>
<comment type="caution">
    <text evidence="1">The sequence shown here is derived from an EMBL/GenBank/DDBJ whole genome shotgun (WGS) entry which is preliminary data.</text>
</comment>
<evidence type="ECO:0000313" key="1">
    <source>
        <dbReference type="EMBL" id="MCW3807954.1"/>
    </source>
</evidence>
<accession>A0AAE3SLZ7</accession>
<reference evidence="1" key="1">
    <citation type="submission" date="2022-10" db="EMBL/GenBank/DDBJ databases">
        <authorList>
            <person name="Yu W.X."/>
        </authorList>
    </citation>
    <scope>NUCLEOTIDE SEQUENCE</scope>
    <source>
        <strain evidence="1">D04</strain>
    </source>
</reference>
<sequence length="66" mass="7561">MNFDLSVSPGITFEDEHPSELHPAIHLECAYSFPLGNFHIGPVVSLGAHDEKQHWHRFTFGLWFLT</sequence>
<dbReference type="Proteomes" id="UP001207408">
    <property type="component" value="Unassembled WGS sequence"/>
</dbReference>
<organism evidence="1 2">
    <name type="scientific">Plebeiibacterium marinum</name>
    <dbReference type="NCBI Taxonomy" id="2992111"/>
    <lineage>
        <taxon>Bacteria</taxon>
        <taxon>Pseudomonadati</taxon>
        <taxon>Bacteroidota</taxon>
        <taxon>Bacteroidia</taxon>
        <taxon>Marinilabiliales</taxon>
        <taxon>Marinilabiliaceae</taxon>
        <taxon>Plebeiibacterium</taxon>
    </lineage>
</organism>
<protein>
    <submittedName>
        <fullName evidence="1">Uncharacterized protein</fullName>
    </submittedName>
</protein>
<dbReference type="EMBL" id="JAPDPI010000072">
    <property type="protein sequence ID" value="MCW3807954.1"/>
    <property type="molecule type" value="Genomic_DNA"/>
</dbReference>